<reference evidence="2 3" key="1">
    <citation type="submission" date="2023-09" db="EMBL/GenBank/DDBJ databases">
        <title>Novel taxa isolated from Blanes Bay.</title>
        <authorList>
            <person name="Rey-Velasco X."/>
            <person name="Lucena T."/>
        </authorList>
    </citation>
    <scope>NUCLEOTIDE SEQUENCE [LARGE SCALE GENOMIC DNA]</scope>
    <source>
        <strain evidence="2 3">S356</strain>
    </source>
</reference>
<evidence type="ECO:0000313" key="2">
    <source>
        <dbReference type="EMBL" id="MDT7831197.1"/>
    </source>
</evidence>
<gene>
    <name evidence="2" type="ORF">RQM59_02335</name>
</gene>
<keyword evidence="1" id="KW-0472">Membrane</keyword>
<feature type="transmembrane region" description="Helical" evidence="1">
    <location>
        <begin position="87"/>
        <end position="106"/>
    </location>
</feature>
<sequence length="115" mass="13291">MTALRTFPERWGWWHTFDLLDLILFGIISFVMIAFLLLYGKKISTGKKSILNDFSENPFYQSKDILLQEKSVNDTLEYIPVKTSASIFTKILLTIMAIVVLCTPLYKLLNTGYFI</sequence>
<keyword evidence="3" id="KW-1185">Reference proteome</keyword>
<dbReference type="RefSeq" id="WP_349240449.1">
    <property type="nucleotide sequence ID" value="NZ_JAVTTO010000001.1"/>
</dbReference>
<evidence type="ECO:0000313" key="3">
    <source>
        <dbReference type="Proteomes" id="UP001257277"/>
    </source>
</evidence>
<comment type="caution">
    <text evidence="2">The sequence shown here is derived from an EMBL/GenBank/DDBJ whole genome shotgun (WGS) entry which is preliminary data.</text>
</comment>
<keyword evidence="1" id="KW-0812">Transmembrane</keyword>
<accession>A0ABU3LCD2</accession>
<evidence type="ECO:0000256" key="1">
    <source>
        <dbReference type="SAM" id="Phobius"/>
    </source>
</evidence>
<feature type="transmembrane region" description="Helical" evidence="1">
    <location>
        <begin position="20"/>
        <end position="39"/>
    </location>
</feature>
<protein>
    <submittedName>
        <fullName evidence="2">Uncharacterized protein</fullName>
    </submittedName>
</protein>
<keyword evidence="1" id="KW-1133">Transmembrane helix</keyword>
<proteinExistence type="predicted"/>
<organism evidence="2 3">
    <name type="scientific">Asprobacillus argus</name>
    <dbReference type="NCBI Taxonomy" id="3076534"/>
    <lineage>
        <taxon>Bacteria</taxon>
        <taxon>Pseudomonadati</taxon>
        <taxon>Bacteroidota</taxon>
        <taxon>Flavobacteriia</taxon>
        <taxon>Flavobacteriales</taxon>
        <taxon>Flavobacteriaceae</taxon>
        <taxon>Asprobacillus</taxon>
    </lineage>
</organism>
<dbReference type="EMBL" id="JAVTTO010000001">
    <property type="protein sequence ID" value="MDT7831197.1"/>
    <property type="molecule type" value="Genomic_DNA"/>
</dbReference>
<dbReference type="Proteomes" id="UP001257277">
    <property type="component" value="Unassembled WGS sequence"/>
</dbReference>
<name>A0ABU3LCD2_9FLAO</name>